<reference evidence="3" key="1">
    <citation type="submission" date="2021-01" db="EMBL/GenBank/DDBJ databases">
        <authorList>
            <person name="Corre E."/>
            <person name="Pelletier E."/>
            <person name="Niang G."/>
            <person name="Scheremetjew M."/>
            <person name="Finn R."/>
            <person name="Kale V."/>
            <person name="Holt S."/>
            <person name="Cochrane G."/>
            <person name="Meng A."/>
            <person name="Brown T."/>
            <person name="Cohen L."/>
        </authorList>
    </citation>
    <scope>NUCLEOTIDE SEQUENCE</scope>
    <source>
        <strain evidence="3">RCC1130</strain>
    </source>
</reference>
<gene>
    <name evidence="3" type="ORF">CLEP1334_LOCUS9029</name>
</gene>
<name>A0A7S0NTZ6_9EUKA</name>
<dbReference type="AlphaFoldDB" id="A0A7S0NTZ6"/>
<dbReference type="EMBL" id="HBER01017878">
    <property type="protein sequence ID" value="CAD8533774.1"/>
    <property type="molecule type" value="Transcribed_RNA"/>
</dbReference>
<feature type="compositionally biased region" description="Basic and acidic residues" evidence="1">
    <location>
        <begin position="9"/>
        <end position="18"/>
    </location>
</feature>
<sequence length="516" mass="54883">MASVRAQTMKREGADRAFSRQTAKCPEQLTSHGEDTAAYQVLRAHGLLDCSYRIDSYTQIDAVPPNATRGNNLLLKLGCLPFSCLFKTFEVDAGTLRLVSDGRGAFSFYGEGVHRICDPFYVVGPVRKYQNEIIQHGDLTLAVVNQGQIGYATDKGQPILLPPGLHQWKSPTMAFVQAYDLNNNVIRMGPLTLVTVDSGYSAVTEDNGEQKVLTGGKTYLLTHRNWKFQKYIPQKIQSSNLKRIEATSADNVLMAVDATVIWRITDVETAALNSAETIHKDGSDVKGNNINSLDKLTNDVLKQAEASLAAFIGAVEYSATFNVAAAVSHTPNVAVAVSETGDATGEASIYKPNPNTSPLFDLAKMQTCVHHANGVTRTYGVSILSINVVAAVPADKTLMVSLAQGAVASAEAQKFETVASGKASAAKIEAAGAAEAEVLRARGSAEAERVRAEAHKAAADMLMQNDLAARLATIDHTGGAIGKNSAFFFGANAADFGGLLTASIAGQAKHLLSGNH</sequence>
<dbReference type="Gene3D" id="3.30.479.30">
    <property type="entry name" value="Band 7 domain"/>
    <property type="match status" value="1"/>
</dbReference>
<feature type="domain" description="Band 7" evidence="2">
    <location>
        <begin position="143"/>
        <end position="420"/>
    </location>
</feature>
<organism evidence="3">
    <name type="scientific">Calcidiscus leptoporus</name>
    <dbReference type="NCBI Taxonomy" id="127549"/>
    <lineage>
        <taxon>Eukaryota</taxon>
        <taxon>Haptista</taxon>
        <taxon>Haptophyta</taxon>
        <taxon>Prymnesiophyceae</taxon>
        <taxon>Coccolithales</taxon>
        <taxon>Calcidiscaceae</taxon>
        <taxon>Calcidiscus</taxon>
    </lineage>
</organism>
<accession>A0A7S0NTZ6</accession>
<protein>
    <recommendedName>
        <fullName evidence="2">Band 7 domain-containing protein</fullName>
    </recommendedName>
</protein>
<evidence type="ECO:0000256" key="1">
    <source>
        <dbReference type="SAM" id="MobiDB-lite"/>
    </source>
</evidence>
<evidence type="ECO:0000259" key="2">
    <source>
        <dbReference type="Pfam" id="PF01145"/>
    </source>
</evidence>
<dbReference type="Pfam" id="PF01145">
    <property type="entry name" value="Band_7"/>
    <property type="match status" value="1"/>
</dbReference>
<evidence type="ECO:0000313" key="3">
    <source>
        <dbReference type="EMBL" id="CAD8533774.1"/>
    </source>
</evidence>
<proteinExistence type="predicted"/>
<feature type="region of interest" description="Disordered" evidence="1">
    <location>
        <begin position="1"/>
        <end position="29"/>
    </location>
</feature>
<dbReference type="InterPro" id="IPR036013">
    <property type="entry name" value="Band_7/SPFH_dom_sf"/>
</dbReference>
<dbReference type="InterPro" id="IPR001107">
    <property type="entry name" value="Band_7"/>
</dbReference>